<keyword evidence="2" id="KW-0596">Phosphopantetheine</keyword>
<reference evidence="8" key="1">
    <citation type="journal article" date="2014" name="Int. J. Syst. Evol. Microbiol.">
        <title>Complete genome sequence of Corynebacterium casei LMG S-19264T (=DSM 44701T), isolated from a smear-ripened cheese.</title>
        <authorList>
            <consortium name="US DOE Joint Genome Institute (JGI-PGF)"/>
            <person name="Walter F."/>
            <person name="Albersmeier A."/>
            <person name="Kalinowski J."/>
            <person name="Ruckert C."/>
        </authorList>
    </citation>
    <scope>NUCLEOTIDE SEQUENCE</scope>
    <source>
        <strain evidence="8">JCM 4637</strain>
    </source>
</reference>
<dbReference type="Gene3D" id="1.10.1200.10">
    <property type="entry name" value="ACP-like"/>
    <property type="match status" value="1"/>
</dbReference>
<dbReference type="Gene3D" id="3.30.300.30">
    <property type="match status" value="1"/>
</dbReference>
<evidence type="ECO:0000313" key="9">
    <source>
        <dbReference type="Proteomes" id="UP000638353"/>
    </source>
</evidence>
<dbReference type="CDD" id="cd19531">
    <property type="entry name" value="LCL_NRPS-like"/>
    <property type="match status" value="1"/>
</dbReference>
<dbReference type="EMBL" id="BMVC01000006">
    <property type="protein sequence ID" value="GHC94967.1"/>
    <property type="molecule type" value="Genomic_DNA"/>
</dbReference>
<dbReference type="InterPro" id="IPR023213">
    <property type="entry name" value="CAT-like_dom_sf"/>
</dbReference>
<dbReference type="SUPFAM" id="SSF52777">
    <property type="entry name" value="CoA-dependent acyltransferases"/>
    <property type="match status" value="4"/>
</dbReference>
<keyword evidence="4" id="KW-0677">Repeat</keyword>
<dbReference type="SUPFAM" id="SSF47336">
    <property type="entry name" value="ACP-like"/>
    <property type="match status" value="1"/>
</dbReference>
<dbReference type="InterPro" id="IPR025110">
    <property type="entry name" value="AMP-bd_C"/>
</dbReference>
<dbReference type="GO" id="GO:0008610">
    <property type="term" value="P:lipid biosynthetic process"/>
    <property type="evidence" value="ECO:0007669"/>
    <property type="project" value="UniProtKB-ARBA"/>
</dbReference>
<dbReference type="PANTHER" id="PTHR45527">
    <property type="entry name" value="NONRIBOSOMAL PEPTIDE SYNTHETASE"/>
    <property type="match status" value="1"/>
</dbReference>
<reference evidence="8" key="2">
    <citation type="submission" date="2020-09" db="EMBL/GenBank/DDBJ databases">
        <authorList>
            <person name="Sun Q."/>
            <person name="Ohkuma M."/>
        </authorList>
    </citation>
    <scope>NUCLEOTIDE SEQUENCE</scope>
    <source>
        <strain evidence="8">JCM 4637</strain>
    </source>
</reference>
<dbReference type="FunFam" id="2.30.38.10:FF:000001">
    <property type="entry name" value="Non-ribosomal peptide synthetase PvdI"/>
    <property type="match status" value="1"/>
</dbReference>
<dbReference type="InterPro" id="IPR009081">
    <property type="entry name" value="PP-bd_ACP"/>
</dbReference>
<evidence type="ECO:0000256" key="6">
    <source>
        <dbReference type="SAM" id="MobiDB-lite"/>
    </source>
</evidence>
<accession>A0A918WY62</accession>
<dbReference type="FunFam" id="3.30.300.30:FF:000010">
    <property type="entry name" value="Enterobactin synthetase component F"/>
    <property type="match status" value="1"/>
</dbReference>
<dbReference type="GO" id="GO:0003824">
    <property type="term" value="F:catalytic activity"/>
    <property type="evidence" value="ECO:0007669"/>
    <property type="project" value="InterPro"/>
</dbReference>
<comment type="caution">
    <text evidence="8">The sequence shown here is derived from an EMBL/GenBank/DDBJ whole genome shotgun (WGS) entry which is preliminary data.</text>
</comment>
<dbReference type="InterPro" id="IPR036736">
    <property type="entry name" value="ACP-like_sf"/>
</dbReference>
<dbReference type="SUPFAM" id="SSF56801">
    <property type="entry name" value="Acetyl-CoA synthetase-like"/>
    <property type="match status" value="1"/>
</dbReference>
<dbReference type="Gene3D" id="2.30.38.10">
    <property type="entry name" value="Luciferase, Domain 3"/>
    <property type="match status" value="1"/>
</dbReference>
<dbReference type="Pfam" id="PF13193">
    <property type="entry name" value="AMP-binding_C"/>
    <property type="match status" value="1"/>
</dbReference>
<dbReference type="PANTHER" id="PTHR45527:SF1">
    <property type="entry name" value="FATTY ACID SYNTHASE"/>
    <property type="match status" value="1"/>
</dbReference>
<dbReference type="Pfam" id="PF00501">
    <property type="entry name" value="AMP-binding"/>
    <property type="match status" value="1"/>
</dbReference>
<dbReference type="PROSITE" id="PS50075">
    <property type="entry name" value="CARRIER"/>
    <property type="match status" value="1"/>
</dbReference>
<dbReference type="InterPro" id="IPR010060">
    <property type="entry name" value="NRPS_synth"/>
</dbReference>
<dbReference type="FunFam" id="3.40.50.12780:FF:000012">
    <property type="entry name" value="Non-ribosomal peptide synthetase"/>
    <property type="match status" value="1"/>
</dbReference>
<evidence type="ECO:0000256" key="3">
    <source>
        <dbReference type="ARBA" id="ARBA00022553"/>
    </source>
</evidence>
<dbReference type="Gene3D" id="3.40.50.980">
    <property type="match status" value="2"/>
</dbReference>
<dbReference type="GO" id="GO:0031177">
    <property type="term" value="F:phosphopantetheine binding"/>
    <property type="evidence" value="ECO:0007669"/>
    <property type="project" value="TreeGrafter"/>
</dbReference>
<comment type="cofactor">
    <cofactor evidence="1">
        <name>pantetheine 4'-phosphate</name>
        <dbReference type="ChEBI" id="CHEBI:47942"/>
    </cofactor>
</comment>
<dbReference type="CDD" id="cd17646">
    <property type="entry name" value="A_NRPS_AB3403-like"/>
    <property type="match status" value="1"/>
</dbReference>
<name>A0A918WY62_9ACTN</name>
<evidence type="ECO:0000256" key="1">
    <source>
        <dbReference type="ARBA" id="ARBA00001957"/>
    </source>
</evidence>
<dbReference type="NCBIfam" id="TIGR01720">
    <property type="entry name" value="NRPS-para261"/>
    <property type="match status" value="1"/>
</dbReference>
<evidence type="ECO:0000256" key="4">
    <source>
        <dbReference type="ARBA" id="ARBA00022737"/>
    </source>
</evidence>
<dbReference type="Pfam" id="PF00550">
    <property type="entry name" value="PP-binding"/>
    <property type="match status" value="1"/>
</dbReference>
<gene>
    <name evidence="8" type="ORF">GCM10010334_33600</name>
</gene>
<dbReference type="FunFam" id="3.40.50.980:FF:000002">
    <property type="entry name" value="Enterobactin synthetase component F"/>
    <property type="match status" value="1"/>
</dbReference>
<dbReference type="GO" id="GO:0005829">
    <property type="term" value="C:cytosol"/>
    <property type="evidence" value="ECO:0007669"/>
    <property type="project" value="TreeGrafter"/>
</dbReference>
<keyword evidence="5" id="KW-0045">Antibiotic biosynthesis</keyword>
<dbReference type="Proteomes" id="UP000638353">
    <property type="component" value="Unassembled WGS sequence"/>
</dbReference>
<evidence type="ECO:0000256" key="5">
    <source>
        <dbReference type="ARBA" id="ARBA00023194"/>
    </source>
</evidence>
<dbReference type="NCBIfam" id="TIGR01733">
    <property type="entry name" value="AA-adenyl-dom"/>
    <property type="match status" value="1"/>
</dbReference>
<dbReference type="InterPro" id="IPR000873">
    <property type="entry name" value="AMP-dep_synth/lig_dom"/>
</dbReference>
<feature type="region of interest" description="Disordered" evidence="6">
    <location>
        <begin position="21"/>
        <end position="48"/>
    </location>
</feature>
<dbReference type="InterPro" id="IPR045851">
    <property type="entry name" value="AMP-bd_C_sf"/>
</dbReference>
<organism evidence="8 9">
    <name type="scientific">Streptomyces finlayi</name>
    <dbReference type="NCBI Taxonomy" id="67296"/>
    <lineage>
        <taxon>Bacteria</taxon>
        <taxon>Bacillati</taxon>
        <taxon>Actinomycetota</taxon>
        <taxon>Actinomycetes</taxon>
        <taxon>Kitasatosporales</taxon>
        <taxon>Streptomycetaceae</taxon>
        <taxon>Streptomyces</taxon>
    </lineage>
</organism>
<dbReference type="FunFam" id="3.40.50.980:FF:000001">
    <property type="entry name" value="Non-ribosomal peptide synthetase"/>
    <property type="match status" value="1"/>
</dbReference>
<sequence>MESTDRRQPALSPTKRALLARLREGTDPGGRSTGAAIPRRPDPGTAPATRAQESLWFLDQYLGSGTNSTYNLWSALRLRKALDVDRLAECLRRAVARHEALRTTLVAGEGGVRQRIARAAEVKLPVRETEPERARQVVSAVAREPFDLAAGPLFRPTLFRLGPDDHVLLITAHHAVFDGVSAGVLLREIAADYSAPAGDGGGAHGDAGSPVDEPATRYGDWAAWTRQPEREADLERQLAYWSRRLAGAPPLLELPTDHQRPTVRSFAGAEVTTRLDGPGVAALRELCRQEGVTLFTAVLAAYQVALARHSGQRDICVGMPTAGRTRPETQDVVGYLVNTVVVRGRVDGTDTFRGLLRATRASTVEALEHQEVPFDQVVAELSPDRSDAHNPLFQAYLDVTRATDTAPPEFTGLDCSWYELPGADAKFDLSLGVTEHEDRLELDLDYRADLFEAATMSRFAGRLVELLNDVASLPDRPLADLPPLPAHELRAELGSGQGETVPVDDGSLAEGLAAQAARTPDAVAVRHEGQELTYRQLDSRANRLARRLLDLGAGPGRVVAVAVPRSLDLIVALGAVARAGAAYLPLDADLPVDRLRFMLDEARPVCLLTVAAHGDDLSDTLPRITLDQADAELSAHADTPVRDEELPTPRHPSDPAYALFTSGSTGRPKGVLVPQQGILNRLRWMQAAYRLTPDDRVLHKTPTTFDVSVWELFWPLLEGATLVVARPDGHRDPYYLADLMRREAVTTAHFVPAMLEVFLQEPQAGACTALRRIVCSGEALPRPLADRFHEVLAGVELHNLYGPTEASVDVTHWPCPPGEDGDVPIGTPVWNTAVHVLDDDLNPVPSGTPGELYLAGVQLALGYLRRPGLTAERFVPDPWGAPGTRMYRTGDLVRRRSDSALMYLGRTDHQVKIRGLRVELGEIEAVLAAHPSVARALVTVRADRPQEQRLTGYVIAAEGHTPDPEVLRAEAAATLPGYMVPADILLLEQLPTTINGKTDRAALPAPTTTERQRFDAVPVTEQEALLCSIFTELLALDDAGPLDDFFALGGDSIGSIHLVGRARRAGLLLTARQIFQHRTPRALAAVAAPVDGGATEADDGTGVVPTTPIMRWWRAAGGPTGGYHQSMLVSTPPGMSGPQLAAVLQAVVDRHDMLRARLVAVDGEEVLEVPAAGTFDANSVVERTDITKAGGLPAGAREAHEARVAPLLVPEDGRMVRAVWFDAGPQAPGRLLLVVHHLVVDGVSWRILQDDLAHAWSDVAAARRPELDPVPVSFRRYARLLHDQARSERRTVELGHWTGSVASEGTLAGWAIDPEQDTVQRAAALERTLPGELTARLVGPVARTFRTGVEQVLLTGLALAVHARQNRRGAQSGAVSVNLEGHGREGSLGELDLSRTVGWFTSLYPVRLDVSGIDTDDALAGGPAAGTALKRVKEQLAAVPDHGVGHGLLRWLNPVAKKALAALPAPPIGFNYLGRFAASAATETVRDWAAVPGEPLLSGGIPDGTPLAHPLDIVALTEDHADGPRLTLSLTRSTRLLSEADLEEFAELWTEALEGLARHADDPSAGGVTPSDLTLGGLAQDEIDALQAEFANDMDVDFGTDAAIDMDFDRDFDMDGEGDL</sequence>
<keyword evidence="3" id="KW-0597">Phosphoprotein</keyword>
<dbReference type="InterPro" id="IPR010071">
    <property type="entry name" value="AA_adenyl_dom"/>
</dbReference>
<dbReference type="InterPro" id="IPR001242">
    <property type="entry name" value="Condensation_dom"/>
</dbReference>
<protein>
    <recommendedName>
        <fullName evidence="7">Carrier domain-containing protein</fullName>
    </recommendedName>
</protein>
<dbReference type="InterPro" id="IPR006162">
    <property type="entry name" value="Ppantetheine_attach_site"/>
</dbReference>
<feature type="domain" description="Carrier" evidence="7">
    <location>
        <begin position="1017"/>
        <end position="1091"/>
    </location>
</feature>
<dbReference type="GO" id="GO:0044550">
    <property type="term" value="P:secondary metabolite biosynthetic process"/>
    <property type="evidence" value="ECO:0007669"/>
    <property type="project" value="UniProtKB-ARBA"/>
</dbReference>
<dbReference type="Gene3D" id="3.30.559.30">
    <property type="entry name" value="Nonribosomal peptide synthetase, condensation domain"/>
    <property type="match status" value="2"/>
</dbReference>
<evidence type="ECO:0000256" key="2">
    <source>
        <dbReference type="ARBA" id="ARBA00022450"/>
    </source>
</evidence>
<dbReference type="PROSITE" id="PS00012">
    <property type="entry name" value="PHOSPHOPANTETHEINE"/>
    <property type="match status" value="1"/>
</dbReference>
<dbReference type="GO" id="GO:0043041">
    <property type="term" value="P:amino acid activation for nonribosomal peptide biosynthetic process"/>
    <property type="evidence" value="ECO:0007669"/>
    <property type="project" value="TreeGrafter"/>
</dbReference>
<evidence type="ECO:0000259" key="7">
    <source>
        <dbReference type="PROSITE" id="PS50075"/>
    </source>
</evidence>
<dbReference type="Gene3D" id="3.30.559.10">
    <property type="entry name" value="Chloramphenicol acetyltransferase-like domain"/>
    <property type="match status" value="2"/>
</dbReference>
<evidence type="ECO:0000313" key="8">
    <source>
        <dbReference type="EMBL" id="GHC94967.1"/>
    </source>
</evidence>
<dbReference type="GO" id="GO:0017000">
    <property type="term" value="P:antibiotic biosynthetic process"/>
    <property type="evidence" value="ECO:0007669"/>
    <property type="project" value="UniProtKB-KW"/>
</dbReference>
<dbReference type="Pfam" id="PF00668">
    <property type="entry name" value="Condensation"/>
    <property type="match status" value="2"/>
</dbReference>
<dbReference type="RefSeq" id="WP_189824151.1">
    <property type="nucleotide sequence ID" value="NZ_BMVC01000006.1"/>
</dbReference>
<proteinExistence type="predicted"/>